<keyword evidence="1" id="KW-0175">Coiled coil</keyword>
<feature type="compositionally biased region" description="Basic and acidic residues" evidence="2">
    <location>
        <begin position="1"/>
        <end position="11"/>
    </location>
</feature>
<evidence type="ECO:0000313" key="4">
    <source>
        <dbReference type="Proteomes" id="UP001596227"/>
    </source>
</evidence>
<feature type="region of interest" description="Disordered" evidence="2">
    <location>
        <begin position="1"/>
        <end position="52"/>
    </location>
</feature>
<feature type="coiled-coil region" evidence="1">
    <location>
        <begin position="107"/>
        <end position="149"/>
    </location>
</feature>
<evidence type="ECO:0000256" key="1">
    <source>
        <dbReference type="SAM" id="Coils"/>
    </source>
</evidence>
<gene>
    <name evidence="3" type="ORF">ACFQH1_00255</name>
</gene>
<sequence length="641" mass="72368">MKFFKSREKEVTNSTNALKTRVAPSQTQPTSTSKTTYPTAEPTKKVISKQPTTEEVTVKRSYDLDTLIKRITSISSDYNQVRTQLQNQLFTELDEQQQTKLSVQKTIAKTNQQIEATTKNVDELKALDSADLESQLAEKQKEIANLTRSQPLFDKNLTALADKLKVIAKQQSSLQAKQDKLTHNREEIVTKLHAEQDPLKILSLAEAYRERLETIEKQTKQLAEQQSQADAEAAKLNIQVQQTNEELTQLNDSLKVANNEQKAIEKKLSTKQTQQKQQLSHGEQQLQTLTQTKERATAQLTHLTKQIEHNKRQLANWFGTTHQVLPLPMDDQHQYAVALDAFLPDHPVALVQTVQRLLDLGASQVGLYSELFDINLPAEIDLWASENGLDRSKLELINPLYQIQNQGNLSGEPVKLPQNIAHKDWDPKLQVSNVVLTDNSGSLQVKYRPENPELIGEISYITGNHVTKRSFFNSHGLLSANALFAADGSLEQEQYYRKDGLVGLTVDYQAGQQAGVALFDGAGIQTNTFINTETMITWWMQNHFRPSCALVGHIDSEAYNHFVQHNQLAAVPYVAESSLNSEQLNYYLQQQNQHRFIVADYQTAQSLIQHTNNNLELGYLNSVYLPSQITGPNLKTGFLED</sequence>
<comment type="caution">
    <text evidence="3">The sequence shown here is derived from an EMBL/GenBank/DDBJ whole genome shotgun (WGS) entry which is preliminary data.</text>
</comment>
<proteinExistence type="predicted"/>
<feature type="compositionally biased region" description="Low complexity" evidence="2">
    <location>
        <begin position="24"/>
        <end position="39"/>
    </location>
</feature>
<evidence type="ECO:0000256" key="2">
    <source>
        <dbReference type="SAM" id="MobiDB-lite"/>
    </source>
</evidence>
<evidence type="ECO:0000313" key="3">
    <source>
        <dbReference type="EMBL" id="MFC6293684.1"/>
    </source>
</evidence>
<evidence type="ECO:0008006" key="5">
    <source>
        <dbReference type="Google" id="ProtNLM"/>
    </source>
</evidence>
<reference evidence="4" key="1">
    <citation type="journal article" date="2019" name="Int. J. Syst. Evol. Microbiol.">
        <title>The Global Catalogue of Microorganisms (GCM) 10K type strain sequencing project: providing services to taxonomists for standard genome sequencing and annotation.</title>
        <authorList>
            <consortium name="The Broad Institute Genomics Platform"/>
            <consortium name="The Broad Institute Genome Sequencing Center for Infectious Disease"/>
            <person name="Wu L."/>
            <person name="Ma J."/>
        </authorList>
    </citation>
    <scope>NUCLEOTIDE SEQUENCE [LARGE SCALE GENOMIC DNA]</scope>
    <source>
        <strain evidence="4">CCM 8934</strain>
    </source>
</reference>
<dbReference type="Proteomes" id="UP001596227">
    <property type="component" value="Unassembled WGS sequence"/>
</dbReference>
<protein>
    <recommendedName>
        <fullName evidence="5">Chromosome partition protein Smc</fullName>
    </recommendedName>
</protein>
<name>A0ABW1UEM2_9LACO</name>
<accession>A0ABW1UEM2</accession>
<keyword evidence="4" id="KW-1185">Reference proteome</keyword>
<dbReference type="RefSeq" id="WP_137607922.1">
    <property type="nucleotide sequence ID" value="NZ_BJDH01000009.1"/>
</dbReference>
<organism evidence="3 4">
    <name type="scientific">Lactiplantibacillus daoliensis</name>
    <dbReference type="NCBI Taxonomy" id="2559916"/>
    <lineage>
        <taxon>Bacteria</taxon>
        <taxon>Bacillati</taxon>
        <taxon>Bacillota</taxon>
        <taxon>Bacilli</taxon>
        <taxon>Lactobacillales</taxon>
        <taxon>Lactobacillaceae</taxon>
        <taxon>Lactiplantibacillus</taxon>
    </lineage>
</organism>
<dbReference type="EMBL" id="JBHSSB010000003">
    <property type="protein sequence ID" value="MFC6293684.1"/>
    <property type="molecule type" value="Genomic_DNA"/>
</dbReference>
<feature type="coiled-coil region" evidence="1">
    <location>
        <begin position="205"/>
        <end position="313"/>
    </location>
</feature>